<accession>A0A2P5BBM4</accession>
<evidence type="ECO:0000313" key="2">
    <source>
        <dbReference type="Proteomes" id="UP000237105"/>
    </source>
</evidence>
<dbReference type="AlphaFoldDB" id="A0A2P5BBM4"/>
<comment type="caution">
    <text evidence="1">The sequence shown here is derived from an EMBL/GenBank/DDBJ whole genome shotgun (WGS) entry which is preliminary data.</text>
</comment>
<gene>
    <name evidence="1" type="ORF">PanWU01x14_253050</name>
</gene>
<keyword evidence="2" id="KW-1185">Reference proteome</keyword>
<protein>
    <submittedName>
        <fullName evidence="1">Uncharacterized protein</fullName>
    </submittedName>
</protein>
<sequence length="102" mass="11837">MWGICVDQLQVSSTTDADQLLFLDDQLFGPIVYYVKLKLFACICLKDISLERTVLYIINPNLTRINLRILQSFYSYFQGLISNQGMTSRGLELWLPPPRLYI</sequence>
<reference evidence="2" key="1">
    <citation type="submission" date="2016-06" db="EMBL/GenBank/DDBJ databases">
        <title>Parallel loss of symbiosis genes in relatives of nitrogen-fixing non-legume Parasponia.</title>
        <authorList>
            <person name="Van Velzen R."/>
            <person name="Holmer R."/>
            <person name="Bu F."/>
            <person name="Rutten L."/>
            <person name="Van Zeijl A."/>
            <person name="Liu W."/>
            <person name="Santuari L."/>
            <person name="Cao Q."/>
            <person name="Sharma T."/>
            <person name="Shen D."/>
            <person name="Roswanjaya Y."/>
            <person name="Wardhani T."/>
            <person name="Kalhor M.S."/>
            <person name="Jansen J."/>
            <person name="Van den Hoogen J."/>
            <person name="Gungor B."/>
            <person name="Hartog M."/>
            <person name="Hontelez J."/>
            <person name="Verver J."/>
            <person name="Yang W.-C."/>
            <person name="Schijlen E."/>
            <person name="Repin R."/>
            <person name="Schilthuizen M."/>
            <person name="Schranz E."/>
            <person name="Heidstra R."/>
            <person name="Miyata K."/>
            <person name="Fedorova E."/>
            <person name="Kohlen W."/>
            <person name="Bisseling T."/>
            <person name="Smit S."/>
            <person name="Geurts R."/>
        </authorList>
    </citation>
    <scope>NUCLEOTIDE SEQUENCE [LARGE SCALE GENOMIC DNA]</scope>
    <source>
        <strain evidence="2">cv. WU1-14</strain>
    </source>
</reference>
<organism evidence="1 2">
    <name type="scientific">Parasponia andersonii</name>
    <name type="common">Sponia andersonii</name>
    <dbReference type="NCBI Taxonomy" id="3476"/>
    <lineage>
        <taxon>Eukaryota</taxon>
        <taxon>Viridiplantae</taxon>
        <taxon>Streptophyta</taxon>
        <taxon>Embryophyta</taxon>
        <taxon>Tracheophyta</taxon>
        <taxon>Spermatophyta</taxon>
        <taxon>Magnoliopsida</taxon>
        <taxon>eudicotyledons</taxon>
        <taxon>Gunneridae</taxon>
        <taxon>Pentapetalae</taxon>
        <taxon>rosids</taxon>
        <taxon>fabids</taxon>
        <taxon>Rosales</taxon>
        <taxon>Cannabaceae</taxon>
        <taxon>Parasponia</taxon>
    </lineage>
</organism>
<name>A0A2P5BBM4_PARAD</name>
<dbReference type="EMBL" id="JXTB01000316">
    <property type="protein sequence ID" value="PON46181.1"/>
    <property type="molecule type" value="Genomic_DNA"/>
</dbReference>
<dbReference type="Proteomes" id="UP000237105">
    <property type="component" value="Unassembled WGS sequence"/>
</dbReference>
<proteinExistence type="predicted"/>
<dbReference type="OrthoDB" id="10467525at2759"/>
<evidence type="ECO:0000313" key="1">
    <source>
        <dbReference type="EMBL" id="PON46181.1"/>
    </source>
</evidence>